<evidence type="ECO:0000313" key="11">
    <source>
        <dbReference type="Proteomes" id="UP000799757"/>
    </source>
</evidence>
<comment type="similarity">
    <text evidence="2 7 8">Belongs to the peptidase C12 family.</text>
</comment>
<feature type="site" description="Important for enzyme activity" evidence="7">
    <location>
        <position position="197"/>
    </location>
</feature>
<evidence type="ECO:0000313" key="10">
    <source>
        <dbReference type="EMBL" id="KAF2799031.1"/>
    </source>
</evidence>
<dbReference type="EMBL" id="MU001772">
    <property type="protein sequence ID" value="KAF2799031.1"/>
    <property type="molecule type" value="Genomic_DNA"/>
</dbReference>
<dbReference type="OrthoDB" id="427186at2759"/>
<dbReference type="Gene3D" id="3.40.532.10">
    <property type="entry name" value="Peptidase C12, ubiquitin carboxyl-terminal hydrolase"/>
    <property type="match status" value="1"/>
</dbReference>
<gene>
    <name evidence="10" type="ORF">K505DRAFT_231955</name>
</gene>
<dbReference type="GO" id="GO:0005737">
    <property type="term" value="C:cytoplasm"/>
    <property type="evidence" value="ECO:0007669"/>
    <property type="project" value="TreeGrafter"/>
</dbReference>
<feature type="active site" description="Nucleophile" evidence="7">
    <location>
        <position position="107"/>
    </location>
</feature>
<protein>
    <recommendedName>
        <fullName evidence="8">Ubiquitin carboxyl-terminal hydrolase</fullName>
        <ecNumber evidence="8">3.4.19.12</ecNumber>
    </recommendedName>
</protein>
<dbReference type="Pfam" id="PF01088">
    <property type="entry name" value="Peptidase_C12"/>
    <property type="match status" value="1"/>
</dbReference>
<dbReference type="GO" id="GO:0016579">
    <property type="term" value="P:protein deubiquitination"/>
    <property type="evidence" value="ECO:0007669"/>
    <property type="project" value="TreeGrafter"/>
</dbReference>
<dbReference type="CDD" id="cd09616">
    <property type="entry name" value="Peptidase_C12_UCH_L1_L3"/>
    <property type="match status" value="1"/>
</dbReference>
<evidence type="ECO:0000256" key="2">
    <source>
        <dbReference type="ARBA" id="ARBA00009326"/>
    </source>
</evidence>
<dbReference type="PRINTS" id="PR00707">
    <property type="entry name" value="UBCTHYDRLASE"/>
</dbReference>
<keyword evidence="5 7" id="KW-0378">Hydrolase</keyword>
<dbReference type="PANTHER" id="PTHR10589">
    <property type="entry name" value="UBIQUITIN CARBOXYL-TERMINAL HYDROLASE"/>
    <property type="match status" value="1"/>
</dbReference>
<dbReference type="PROSITE" id="PS52048">
    <property type="entry name" value="UCH_DOMAIN"/>
    <property type="match status" value="1"/>
</dbReference>
<dbReference type="AlphaFoldDB" id="A0A6A6XR68"/>
<comment type="catalytic activity">
    <reaction evidence="1 7 8">
        <text>Thiol-dependent hydrolysis of ester, thioester, amide, peptide and isopeptide bonds formed by the C-terminal Gly of ubiquitin (a 76-residue protein attached to proteins as an intracellular targeting signal).</text>
        <dbReference type="EC" id="3.4.19.12"/>
    </reaction>
</comment>
<proteinExistence type="inferred from homology"/>
<evidence type="ECO:0000256" key="1">
    <source>
        <dbReference type="ARBA" id="ARBA00000707"/>
    </source>
</evidence>
<organism evidence="10 11">
    <name type="scientific">Melanomma pulvis-pyrius CBS 109.77</name>
    <dbReference type="NCBI Taxonomy" id="1314802"/>
    <lineage>
        <taxon>Eukaryota</taxon>
        <taxon>Fungi</taxon>
        <taxon>Dikarya</taxon>
        <taxon>Ascomycota</taxon>
        <taxon>Pezizomycotina</taxon>
        <taxon>Dothideomycetes</taxon>
        <taxon>Pleosporomycetidae</taxon>
        <taxon>Pleosporales</taxon>
        <taxon>Melanommataceae</taxon>
        <taxon>Melanomma</taxon>
    </lineage>
</organism>
<evidence type="ECO:0000256" key="5">
    <source>
        <dbReference type="ARBA" id="ARBA00022801"/>
    </source>
</evidence>
<dbReference type="SUPFAM" id="SSF54001">
    <property type="entry name" value="Cysteine proteinases"/>
    <property type="match status" value="1"/>
</dbReference>
<dbReference type="Proteomes" id="UP000799757">
    <property type="component" value="Unassembled WGS sequence"/>
</dbReference>
<dbReference type="PANTHER" id="PTHR10589:SF17">
    <property type="entry name" value="UBIQUITIN CARBOXYL-TERMINAL HYDROLASE"/>
    <property type="match status" value="1"/>
</dbReference>
<dbReference type="GO" id="GO:0004843">
    <property type="term" value="F:cysteine-type deubiquitinase activity"/>
    <property type="evidence" value="ECO:0007669"/>
    <property type="project" value="UniProtKB-UniRule"/>
</dbReference>
<evidence type="ECO:0000259" key="9">
    <source>
        <dbReference type="PROSITE" id="PS52048"/>
    </source>
</evidence>
<evidence type="ECO:0000256" key="6">
    <source>
        <dbReference type="ARBA" id="ARBA00022807"/>
    </source>
</evidence>
<dbReference type="InterPro" id="IPR038765">
    <property type="entry name" value="Papain-like_cys_pep_sf"/>
</dbReference>
<evidence type="ECO:0000256" key="3">
    <source>
        <dbReference type="ARBA" id="ARBA00022670"/>
    </source>
</evidence>
<feature type="active site" description="Proton donor" evidence="7">
    <location>
        <position position="181"/>
    </location>
</feature>
<keyword evidence="3 7" id="KW-0645">Protease</keyword>
<evidence type="ECO:0000256" key="8">
    <source>
        <dbReference type="RuleBase" id="RU361215"/>
    </source>
</evidence>
<accession>A0A6A6XR68</accession>
<reference evidence="10" key="1">
    <citation type="journal article" date="2020" name="Stud. Mycol.">
        <title>101 Dothideomycetes genomes: a test case for predicting lifestyles and emergence of pathogens.</title>
        <authorList>
            <person name="Haridas S."/>
            <person name="Albert R."/>
            <person name="Binder M."/>
            <person name="Bloem J."/>
            <person name="Labutti K."/>
            <person name="Salamov A."/>
            <person name="Andreopoulos B."/>
            <person name="Baker S."/>
            <person name="Barry K."/>
            <person name="Bills G."/>
            <person name="Bluhm B."/>
            <person name="Cannon C."/>
            <person name="Castanera R."/>
            <person name="Culley D."/>
            <person name="Daum C."/>
            <person name="Ezra D."/>
            <person name="Gonzalez J."/>
            <person name="Henrissat B."/>
            <person name="Kuo A."/>
            <person name="Liang C."/>
            <person name="Lipzen A."/>
            <person name="Lutzoni F."/>
            <person name="Magnuson J."/>
            <person name="Mondo S."/>
            <person name="Nolan M."/>
            <person name="Ohm R."/>
            <person name="Pangilinan J."/>
            <person name="Park H.-J."/>
            <person name="Ramirez L."/>
            <person name="Alfaro M."/>
            <person name="Sun H."/>
            <person name="Tritt A."/>
            <person name="Yoshinaga Y."/>
            <person name="Zwiers L.-H."/>
            <person name="Turgeon B."/>
            <person name="Goodwin S."/>
            <person name="Spatafora J."/>
            <person name="Crous P."/>
            <person name="Grigoriev I."/>
        </authorList>
    </citation>
    <scope>NUCLEOTIDE SEQUENCE</scope>
    <source>
        <strain evidence="10">CBS 109.77</strain>
    </source>
</reference>
<evidence type="ECO:0000256" key="7">
    <source>
        <dbReference type="PROSITE-ProRule" id="PRU01393"/>
    </source>
</evidence>
<evidence type="ECO:0000256" key="4">
    <source>
        <dbReference type="ARBA" id="ARBA00022786"/>
    </source>
</evidence>
<feature type="domain" description="UCH catalytic" evidence="9">
    <location>
        <begin position="15"/>
        <end position="248"/>
    </location>
</feature>
<dbReference type="FunFam" id="3.40.532.10:FF:000008">
    <property type="entry name" value="Ubiquitin carboxyl-terminal hydrolase"/>
    <property type="match status" value="1"/>
</dbReference>
<keyword evidence="11" id="KW-1185">Reference proteome</keyword>
<name>A0A6A6XR68_9PLEO</name>
<dbReference type="EC" id="3.4.19.12" evidence="8"/>
<sequence>MASDESPDVPRKAKRFVPLENNPEVMTSLVHNLGLSEKLAFHDVYSIDDPDLLAFVPRPACALLLIFPVSETYENFRVQEDKERQEYEGHGPDEEVLWYKQTIGNACGLIGLLHGVSNGAARSHVEPGSSLSKLLNDAIPLKPLERADLLYESQALETAHQSAAAEGDTAAPSADDKVDLHYVCFVKSEKNHLWEMDGRRKGPLDRGELGPDDDVLTEKALSLGVRKFIKREAEAGGDLRFSLIVLAESLD</sequence>
<dbReference type="InterPro" id="IPR036959">
    <property type="entry name" value="Peptidase_C12_UCH_sf"/>
</dbReference>
<keyword evidence="4 7" id="KW-0833">Ubl conjugation pathway</keyword>
<keyword evidence="6 7" id="KW-0788">Thiol protease</keyword>
<dbReference type="InterPro" id="IPR001578">
    <property type="entry name" value="Peptidase_C12_UCH"/>
</dbReference>
<dbReference type="GO" id="GO:0006511">
    <property type="term" value="P:ubiquitin-dependent protein catabolic process"/>
    <property type="evidence" value="ECO:0007669"/>
    <property type="project" value="UniProtKB-UniRule"/>
</dbReference>
<feature type="site" description="Transition state stabilizer" evidence="7">
    <location>
        <position position="101"/>
    </location>
</feature>